<dbReference type="Proteomes" id="UP000028524">
    <property type="component" value="Unassembled WGS sequence"/>
</dbReference>
<accession>A0A084QZL6</accession>
<evidence type="ECO:0000313" key="1">
    <source>
        <dbReference type="EMBL" id="KFA69401.1"/>
    </source>
</evidence>
<keyword evidence="2" id="KW-1185">Reference proteome</keyword>
<sequence length="49" mass="5772">MQDTIIVGGISEVDNELFVQLDHYQQEREGRSRQTLGQECWDFYHSLLS</sequence>
<organism evidence="1 2">
    <name type="scientific">Stachybotrys chlorohalonatus (strain IBT 40285)</name>
    <dbReference type="NCBI Taxonomy" id="1283841"/>
    <lineage>
        <taxon>Eukaryota</taxon>
        <taxon>Fungi</taxon>
        <taxon>Dikarya</taxon>
        <taxon>Ascomycota</taxon>
        <taxon>Pezizomycotina</taxon>
        <taxon>Sordariomycetes</taxon>
        <taxon>Hypocreomycetidae</taxon>
        <taxon>Hypocreales</taxon>
        <taxon>Stachybotryaceae</taxon>
        <taxon>Stachybotrys</taxon>
    </lineage>
</organism>
<evidence type="ECO:0000313" key="2">
    <source>
        <dbReference type="Proteomes" id="UP000028524"/>
    </source>
</evidence>
<dbReference type="InParanoid" id="A0A084QZL6"/>
<reference evidence="1 2" key="1">
    <citation type="journal article" date="2014" name="BMC Genomics">
        <title>Comparative genome sequencing reveals chemotype-specific gene clusters in the toxigenic black mold Stachybotrys.</title>
        <authorList>
            <person name="Semeiks J."/>
            <person name="Borek D."/>
            <person name="Otwinowski Z."/>
            <person name="Grishin N.V."/>
        </authorList>
    </citation>
    <scope>NUCLEOTIDE SEQUENCE [LARGE SCALE GENOMIC DNA]</scope>
    <source>
        <strain evidence="1 2">IBT 40285</strain>
    </source>
</reference>
<gene>
    <name evidence="1" type="ORF">S40285_10791</name>
</gene>
<dbReference type="AlphaFoldDB" id="A0A084QZL6"/>
<proteinExistence type="predicted"/>
<protein>
    <submittedName>
        <fullName evidence="1">Uncharacterized protein</fullName>
    </submittedName>
</protein>
<name>A0A084QZL6_STAC4</name>
<dbReference type="HOGENOM" id="CLU_3143966_0_0_1"/>
<dbReference type="EMBL" id="KL659494">
    <property type="protein sequence ID" value="KFA69401.1"/>
    <property type="molecule type" value="Genomic_DNA"/>
</dbReference>